<dbReference type="RefSeq" id="WP_227564881.1">
    <property type="nucleotide sequence ID" value="NZ_CP101989.1"/>
</dbReference>
<keyword evidence="2" id="KW-0547">Nucleotide-binding</keyword>
<sequence length="466" mass="50554">MNVFDSTGWLIRDKGQHYLATSRGWFTLTDVPRGYGTEVPARVRGTLDGMTVRVEELRVGALAATPAPRRPDHVVHGRTELSEASRLRLEVQQWLAGRGYTHVTLPHVWFRTEEYGATEYALGHPALGARDDLRLLQSPELPLFFALAEGLEPCWTFARCYRHEVVHDPDRDGNYLLEFEQLVVGASHTSLEELMRAAQDLVAHLAARVGVTITDDHYRVLDGRGASGAAGTVTLDDLQLFSIPSSWPARARELLTDRLRDAGARLYRLDSDGPSALEQDDPVTGTGGEVRLGALPAADDGGRVRRILDVAGTMAGAGDDVDRLVALQWNPTWSMHPDLQWGDGEQSDSSLAVRSFTSARTTTPDGRTVIRDAELHLGGVEVVHVREYAAVDDLAKQAADAGAAADLGYLNRSGEVAPPGMVGLFVGWERLVAVLCGLSGVDRTLLFPRGGDGTLRTVSDSSRGPA</sequence>
<evidence type="ECO:0000313" key="5">
    <source>
        <dbReference type="EMBL" id="UUI65585.1"/>
    </source>
</evidence>
<dbReference type="SUPFAM" id="SSF55681">
    <property type="entry name" value="Class II aaRS and biotin synthetases"/>
    <property type="match status" value="1"/>
</dbReference>
<dbReference type="Pfam" id="PF00152">
    <property type="entry name" value="tRNA-synt_2"/>
    <property type="match status" value="1"/>
</dbReference>
<accession>A0ABY5K5G0</accession>
<name>A0ABY5K5G0_9CELL</name>
<dbReference type="EMBL" id="CP101989">
    <property type="protein sequence ID" value="UUI65585.1"/>
    <property type="molecule type" value="Genomic_DNA"/>
</dbReference>
<dbReference type="InterPro" id="IPR006195">
    <property type="entry name" value="aa-tRNA-synth_II"/>
</dbReference>
<dbReference type="Proteomes" id="UP001317322">
    <property type="component" value="Chromosome"/>
</dbReference>
<protein>
    <recommendedName>
        <fullName evidence="4">Aminoacyl-transfer RNA synthetases class-II family profile domain-containing protein</fullName>
    </recommendedName>
</protein>
<evidence type="ECO:0000256" key="1">
    <source>
        <dbReference type="ARBA" id="ARBA00022598"/>
    </source>
</evidence>
<evidence type="ECO:0000256" key="2">
    <source>
        <dbReference type="ARBA" id="ARBA00022741"/>
    </source>
</evidence>
<keyword evidence="1" id="KW-0436">Ligase</keyword>
<evidence type="ECO:0000256" key="3">
    <source>
        <dbReference type="ARBA" id="ARBA00022840"/>
    </source>
</evidence>
<keyword evidence="6" id="KW-1185">Reference proteome</keyword>
<keyword evidence="3" id="KW-0067">ATP-binding</keyword>
<gene>
    <name evidence="5" type="ORF">NP075_02270</name>
</gene>
<reference evidence="5 6" key="1">
    <citation type="submission" date="2022-07" db="EMBL/GenBank/DDBJ databases">
        <title>Novel species in genus cellulomonas.</title>
        <authorList>
            <person name="Ye L."/>
        </authorList>
    </citation>
    <scope>NUCLEOTIDE SEQUENCE [LARGE SCALE GENOMIC DNA]</scope>
    <source>
        <strain evidence="6">zg-Y908</strain>
    </source>
</reference>
<proteinExistence type="predicted"/>
<dbReference type="InterPro" id="IPR045864">
    <property type="entry name" value="aa-tRNA-synth_II/BPL/LPL"/>
</dbReference>
<evidence type="ECO:0000259" key="4">
    <source>
        <dbReference type="PROSITE" id="PS50862"/>
    </source>
</evidence>
<dbReference type="PROSITE" id="PS50862">
    <property type="entry name" value="AA_TRNA_LIGASE_II"/>
    <property type="match status" value="1"/>
</dbReference>
<dbReference type="Gene3D" id="3.30.930.10">
    <property type="entry name" value="Bira Bifunctional Protein, Domain 2"/>
    <property type="match status" value="1"/>
</dbReference>
<evidence type="ECO:0000313" key="6">
    <source>
        <dbReference type="Proteomes" id="UP001317322"/>
    </source>
</evidence>
<dbReference type="InterPro" id="IPR004364">
    <property type="entry name" value="Aa-tRNA-synt_II"/>
</dbReference>
<organism evidence="5 6">
    <name type="scientific">Cellulomonas wangsupingiae</name>
    <dbReference type="NCBI Taxonomy" id="2968085"/>
    <lineage>
        <taxon>Bacteria</taxon>
        <taxon>Bacillati</taxon>
        <taxon>Actinomycetota</taxon>
        <taxon>Actinomycetes</taxon>
        <taxon>Micrococcales</taxon>
        <taxon>Cellulomonadaceae</taxon>
        <taxon>Cellulomonas</taxon>
    </lineage>
</organism>
<feature type="domain" description="Aminoacyl-transfer RNA synthetases class-II family profile" evidence="4">
    <location>
        <begin position="85"/>
        <end position="448"/>
    </location>
</feature>